<reference evidence="1" key="2">
    <citation type="submission" date="2017-11" db="EMBL/GenBank/DDBJ databases">
        <title>Coralsnake Venomics: Analyses of Venom Gland Transcriptomes and Proteomes of Six Brazilian Taxa.</title>
        <authorList>
            <person name="Aird S.D."/>
            <person name="Jorge da Silva N."/>
            <person name="Qiu L."/>
            <person name="Villar-Briones A."/>
            <person name="Aparecida-Saddi V."/>
            <person name="Campos-Telles M.P."/>
            <person name="Grau M."/>
            <person name="Mikheyev A.S."/>
        </authorList>
    </citation>
    <scope>NUCLEOTIDE SEQUENCE</scope>
    <source>
        <tissue evidence="1">Venom_gland</tissue>
    </source>
</reference>
<dbReference type="PANTHER" id="PTHR31635:SF196">
    <property type="entry name" value="REVERSE TRANSCRIPTASE DOMAIN-CONTAINING PROTEIN-RELATED"/>
    <property type="match status" value="1"/>
</dbReference>
<sequence length="122" mass="14495">MKKYIAKKFYEGLYKEEEFVSEEKAMKYFKKANLPRISEEEKSLLNRSINLEELIWAINKQKNNKAAGPDELYKSQKEILDERLLKLFNEVLDKAKIPNSWKEATITIIPKEKNRSNKDKKL</sequence>
<proteinExistence type="predicted"/>
<reference evidence="1" key="1">
    <citation type="submission" date="2017-07" db="EMBL/GenBank/DDBJ databases">
        <authorList>
            <person name="Mikheyev A."/>
            <person name="Grau M."/>
        </authorList>
    </citation>
    <scope>NUCLEOTIDE SEQUENCE</scope>
    <source>
        <tissue evidence="1">Venom_gland</tissue>
    </source>
</reference>
<organism evidence="1">
    <name type="scientific">Micrurus spixii</name>
    <name type="common">Amazon coral snake</name>
    <dbReference type="NCBI Taxonomy" id="129469"/>
    <lineage>
        <taxon>Eukaryota</taxon>
        <taxon>Metazoa</taxon>
        <taxon>Chordata</taxon>
        <taxon>Craniata</taxon>
        <taxon>Vertebrata</taxon>
        <taxon>Euteleostomi</taxon>
        <taxon>Lepidosauria</taxon>
        <taxon>Squamata</taxon>
        <taxon>Bifurcata</taxon>
        <taxon>Unidentata</taxon>
        <taxon>Episquamata</taxon>
        <taxon>Toxicofera</taxon>
        <taxon>Serpentes</taxon>
        <taxon>Colubroidea</taxon>
        <taxon>Elapidae</taxon>
        <taxon>Elapinae</taxon>
        <taxon>Micrurus</taxon>
    </lineage>
</organism>
<accession>A0A2D4N418</accession>
<dbReference type="AlphaFoldDB" id="A0A2D4N418"/>
<dbReference type="PANTHER" id="PTHR31635">
    <property type="entry name" value="REVERSE TRANSCRIPTASE DOMAIN-CONTAINING PROTEIN-RELATED"/>
    <property type="match status" value="1"/>
</dbReference>
<evidence type="ECO:0000313" key="1">
    <source>
        <dbReference type="EMBL" id="LAB40411.1"/>
    </source>
</evidence>
<dbReference type="EMBL" id="IACM01147715">
    <property type="protein sequence ID" value="LAB40413.1"/>
    <property type="molecule type" value="Transcribed_RNA"/>
</dbReference>
<protein>
    <submittedName>
        <fullName evidence="1">Uncharacterized protein</fullName>
    </submittedName>
</protein>
<dbReference type="EMBL" id="IACM01147714">
    <property type="protein sequence ID" value="LAB40411.1"/>
    <property type="molecule type" value="Transcribed_RNA"/>
</dbReference>
<name>A0A2D4N418_9SAUR</name>